<dbReference type="KEGG" id="caqa:MICH65_0143"/>
<protein>
    <recommendedName>
        <fullName evidence="4">YibE/F family protein</fullName>
    </recommendedName>
</protein>
<reference evidence="3" key="1">
    <citation type="journal article" date="2020" name="Microorganisms">
        <title>Complete Genome of a Member of a New Bacterial Lineage in the Microgenomates Group Reveals an Unusual Nucleotide Composition Disparity Between Two Strands of DNA and Limited Metabolic Potential.</title>
        <authorList>
            <person name="Kadnikov V.V."/>
            <person name="Mardanov A.V."/>
            <person name="Beletsky A.V."/>
            <person name="Karnachuk O.V."/>
            <person name="Ravin N.V."/>
        </authorList>
    </citation>
    <scope>NUCLEOTIDE SEQUENCE [LARGE SCALE GENOMIC DNA]</scope>
</reference>
<feature type="transmembrane region" description="Helical" evidence="1">
    <location>
        <begin position="245"/>
        <end position="264"/>
    </location>
</feature>
<dbReference type="Proteomes" id="UP000463983">
    <property type="component" value="Chromosome"/>
</dbReference>
<keyword evidence="3" id="KW-1185">Reference proteome</keyword>
<feature type="transmembrane region" description="Helical" evidence="1">
    <location>
        <begin position="126"/>
        <end position="143"/>
    </location>
</feature>
<dbReference type="InterPro" id="IPR012507">
    <property type="entry name" value="YibE_F"/>
</dbReference>
<dbReference type="EMBL" id="CP047901">
    <property type="protein sequence ID" value="QHO63124.1"/>
    <property type="molecule type" value="Genomic_DNA"/>
</dbReference>
<name>A0A857N573_9BACT</name>
<feature type="transmembrane region" description="Helical" evidence="1">
    <location>
        <begin position="200"/>
        <end position="225"/>
    </location>
</feature>
<accession>A0A857N573</accession>
<feature type="transmembrane region" description="Helical" evidence="1">
    <location>
        <begin position="302"/>
        <end position="325"/>
    </location>
</feature>
<proteinExistence type="predicted"/>
<evidence type="ECO:0000313" key="3">
    <source>
        <dbReference type="Proteomes" id="UP000463983"/>
    </source>
</evidence>
<dbReference type="PANTHER" id="PTHR41771">
    <property type="entry name" value="MEMBRANE PROTEIN-RELATED"/>
    <property type="match status" value="1"/>
</dbReference>
<dbReference type="RefSeq" id="WP_161931522.1">
    <property type="nucleotide sequence ID" value="NZ_CP047901.1"/>
</dbReference>
<keyword evidence="1" id="KW-1133">Transmembrane helix</keyword>
<evidence type="ECO:0000256" key="1">
    <source>
        <dbReference type="SAM" id="Phobius"/>
    </source>
</evidence>
<evidence type="ECO:0000313" key="2">
    <source>
        <dbReference type="EMBL" id="QHO63124.1"/>
    </source>
</evidence>
<keyword evidence="1" id="KW-0472">Membrane</keyword>
<sequence length="372" mass="40152">MNRKKRILLGLVVAGLMLLGVGSGVKAQSVASNGNEEMKTLEGEVVEVVEEKLLSDENGEERYWQVLAVRVTRGELVGEVVRVENGSEMMSSLERYEVGDLVMVSWSKDVEGGDIFYITDYVRRNALFWLFVIFVLMVVMISRWQGVSSLLGMAVSFGVIFKFVLPRIAAGDDPVVVAILGSLVIIPATFLLSHGVNRKTWVAVAGTLIALVVTGVMASVFVKAANLTGFASEEAGFLRAYNPGLVNIKGILLAGIIIGVLGVLDDITVSQSGIVEQLKKANSKLKAGELYRQAMVVGKDHIASMVNTLILVYTGAALPLLLLFVDNPRPFVEIVNYEIIADEVVRTLVGSIGLMLAVPITTMIAAVVVEEK</sequence>
<dbReference type="PANTHER" id="PTHR41771:SF1">
    <property type="entry name" value="MEMBRANE PROTEIN"/>
    <property type="match status" value="1"/>
</dbReference>
<feature type="transmembrane region" description="Helical" evidence="1">
    <location>
        <begin position="175"/>
        <end position="193"/>
    </location>
</feature>
<gene>
    <name evidence="2" type="ORF">MICH65_0143</name>
</gene>
<dbReference type="Pfam" id="PF07907">
    <property type="entry name" value="YibE_F"/>
    <property type="match status" value="1"/>
</dbReference>
<evidence type="ECO:0008006" key="4">
    <source>
        <dbReference type="Google" id="ProtNLM"/>
    </source>
</evidence>
<feature type="transmembrane region" description="Helical" evidence="1">
    <location>
        <begin position="150"/>
        <end position="169"/>
    </location>
</feature>
<dbReference type="AlphaFoldDB" id="A0A857N573"/>
<keyword evidence="1" id="KW-0812">Transmembrane</keyword>
<organism evidence="2 3">
    <name type="scientific">Candidatus Chazhemtobacterium aquaticus</name>
    <dbReference type="NCBI Taxonomy" id="2715735"/>
    <lineage>
        <taxon>Bacteria</taxon>
        <taxon>Candidatus Chazhemtobacteraceae</taxon>
        <taxon>Candidatus Chazhemtobacterium</taxon>
    </lineage>
</organism>
<feature type="transmembrane region" description="Helical" evidence="1">
    <location>
        <begin position="345"/>
        <end position="369"/>
    </location>
</feature>